<evidence type="ECO:0000256" key="4">
    <source>
        <dbReference type="ARBA" id="ARBA00022490"/>
    </source>
</evidence>
<dbReference type="Pfam" id="PF21982">
    <property type="entry name" value="RecX_HTH1"/>
    <property type="match status" value="1"/>
</dbReference>
<dbReference type="PANTHER" id="PTHR33602">
    <property type="entry name" value="REGULATORY PROTEIN RECX FAMILY PROTEIN"/>
    <property type="match status" value="1"/>
</dbReference>
<dbReference type="GO" id="GO:0005737">
    <property type="term" value="C:cytoplasm"/>
    <property type="evidence" value="ECO:0007669"/>
    <property type="project" value="UniProtKB-SubCell"/>
</dbReference>
<keyword evidence="7" id="KW-1185">Reference proteome</keyword>
<evidence type="ECO:0000256" key="1">
    <source>
        <dbReference type="ARBA" id="ARBA00004496"/>
    </source>
</evidence>
<dbReference type="GO" id="GO:0006282">
    <property type="term" value="P:regulation of DNA repair"/>
    <property type="evidence" value="ECO:0007669"/>
    <property type="project" value="InterPro"/>
</dbReference>
<accession>A0A8J3AF01</accession>
<evidence type="ECO:0000259" key="5">
    <source>
        <dbReference type="Pfam" id="PF21982"/>
    </source>
</evidence>
<dbReference type="RefSeq" id="WP_188354401.1">
    <property type="nucleotide sequence ID" value="NZ_BMDH01000001.1"/>
</dbReference>
<evidence type="ECO:0000256" key="2">
    <source>
        <dbReference type="ARBA" id="ARBA00009695"/>
    </source>
</evidence>
<dbReference type="InterPro" id="IPR053926">
    <property type="entry name" value="RecX_HTH_1st"/>
</dbReference>
<comment type="similarity">
    <text evidence="2">Belongs to the RecX family.</text>
</comment>
<protein>
    <recommendedName>
        <fullName evidence="3">Regulatory protein RecX</fullName>
    </recommendedName>
</protein>
<reference evidence="6" key="1">
    <citation type="journal article" date="2014" name="Int. J. Syst. Evol. Microbiol.">
        <title>Complete genome sequence of Corynebacterium casei LMG S-19264T (=DSM 44701T), isolated from a smear-ripened cheese.</title>
        <authorList>
            <consortium name="US DOE Joint Genome Institute (JGI-PGF)"/>
            <person name="Walter F."/>
            <person name="Albersmeier A."/>
            <person name="Kalinowski J."/>
            <person name="Ruckert C."/>
        </authorList>
    </citation>
    <scope>NUCLEOTIDE SEQUENCE</scope>
    <source>
        <strain evidence="6">CCM 8606</strain>
    </source>
</reference>
<dbReference type="InterPro" id="IPR003783">
    <property type="entry name" value="Regulatory_RecX"/>
</dbReference>
<dbReference type="EMBL" id="BMDH01000001">
    <property type="protein sequence ID" value="GGI12674.1"/>
    <property type="molecule type" value="Genomic_DNA"/>
</dbReference>
<keyword evidence="4" id="KW-0963">Cytoplasm</keyword>
<dbReference type="AlphaFoldDB" id="A0A8J3AF01"/>
<name>A0A8J3AF01_9BIFI</name>
<gene>
    <name evidence="6" type="ORF">GCM10007377_02140</name>
</gene>
<dbReference type="Proteomes" id="UP000619536">
    <property type="component" value="Unassembled WGS sequence"/>
</dbReference>
<evidence type="ECO:0000313" key="6">
    <source>
        <dbReference type="EMBL" id="GGI12674.1"/>
    </source>
</evidence>
<evidence type="ECO:0000313" key="7">
    <source>
        <dbReference type="Proteomes" id="UP000619536"/>
    </source>
</evidence>
<dbReference type="InterPro" id="IPR036388">
    <property type="entry name" value="WH-like_DNA-bd_sf"/>
</dbReference>
<reference evidence="6" key="2">
    <citation type="submission" date="2020-09" db="EMBL/GenBank/DDBJ databases">
        <authorList>
            <person name="Sun Q."/>
            <person name="Sedlacek I."/>
        </authorList>
    </citation>
    <scope>NUCLEOTIDE SEQUENCE</scope>
    <source>
        <strain evidence="6">CCM 8606</strain>
    </source>
</reference>
<comment type="caution">
    <text evidence="6">The sequence shown here is derived from an EMBL/GenBank/DDBJ whole genome shotgun (WGS) entry which is preliminary data.</text>
</comment>
<dbReference type="PANTHER" id="PTHR33602:SF1">
    <property type="entry name" value="REGULATORY PROTEIN RECX FAMILY PROTEIN"/>
    <property type="match status" value="1"/>
</dbReference>
<proteinExistence type="inferred from homology"/>
<comment type="subcellular location">
    <subcellularLocation>
        <location evidence="1">Cytoplasm</location>
    </subcellularLocation>
</comment>
<evidence type="ECO:0000256" key="3">
    <source>
        <dbReference type="ARBA" id="ARBA00018111"/>
    </source>
</evidence>
<dbReference type="Gene3D" id="1.10.10.10">
    <property type="entry name" value="Winged helix-like DNA-binding domain superfamily/Winged helix DNA-binding domain"/>
    <property type="match status" value="1"/>
</dbReference>
<organism evidence="6 7">
    <name type="scientific">Galliscardovia ingluviei</name>
    <dbReference type="NCBI Taxonomy" id="1769422"/>
    <lineage>
        <taxon>Bacteria</taxon>
        <taxon>Bacillati</taxon>
        <taxon>Actinomycetota</taxon>
        <taxon>Actinomycetes</taxon>
        <taxon>Bifidobacteriales</taxon>
        <taxon>Bifidobacteriaceae</taxon>
        <taxon>Galliscardovia</taxon>
    </lineage>
</organism>
<sequence>MISADEFLAGYRGQDVKSNQAAINGAEEPPSHDAKDSQHIGLCAESAIECKAQQSHQSYFDQFIDEDFDACKEAALRLLDAAPRSSGALRKRLEQKEYDDEVIERVIERLTAIQLLDDYEYAQSVCRQCVARMMGAAGARMTLLRKDVDAALASQVVQEMQETGAFDEAAWQLGHQSARKTQGLDSKVRKRRFWSAAGRKGHNPAIITQIAHELFDE</sequence>
<feature type="domain" description="RecX first three-helical" evidence="5">
    <location>
        <begin position="71"/>
        <end position="110"/>
    </location>
</feature>